<keyword evidence="5" id="KW-0862">Zinc</keyword>
<evidence type="ECO:0000256" key="2">
    <source>
        <dbReference type="ARBA" id="ARBA00022490"/>
    </source>
</evidence>
<sequence length="402" mass="46519">MSELLKNLDCEFGKLNEGALDGQSHLRRCLKDTHEFKLNIKKLKSYLNKQMLEKGTGQDSVDDKTSRKRQLAVEKLNKLHRQWDSGVKKHGKNALHQHAKFQKSVLNKIYDFDLDQVYVNQLPSDARQHIERSIGVHISRYSMSEIPETDPEAMVQYLKEVYSVDPQVSSNYVEMSQIVRELRGGNLEPCMRWCTEGSSLQFELHLLSAMYFLQAGDKVSTYQYLLKHIPGFMEKTKKTHLRHQVAPLLAQLVLSSEAKVNVEDQRKKCIRLFTKEYCTHSRLPFDSPLFLVVLSGVISFQFFIKYRTLRAVSHVDWSTKNELPFNVKLPEFLTNFHPIFICPVLKEETTQENPPYALPCHHIISKFSLDKMSKNGTCNFKCPYCPVMAARSKTSRVNFVIL</sequence>
<evidence type="ECO:0000256" key="6">
    <source>
        <dbReference type="ARBA" id="ARBA00061136"/>
    </source>
</evidence>
<dbReference type="GO" id="GO:0005634">
    <property type="term" value="C:nucleus"/>
    <property type="evidence" value="ECO:0007669"/>
    <property type="project" value="TreeGrafter"/>
</dbReference>
<proteinExistence type="inferred from homology"/>
<keyword evidence="3" id="KW-0479">Metal-binding</keyword>
<dbReference type="AlphaFoldDB" id="A0A0P1KW96"/>
<dbReference type="OrthoDB" id="1933281at2759"/>
<dbReference type="InterPro" id="IPR024964">
    <property type="entry name" value="CTLH/CRA"/>
</dbReference>
<comment type="subcellular location">
    <subcellularLocation>
        <location evidence="1">Cytoplasm</location>
    </subcellularLocation>
</comment>
<dbReference type="SUPFAM" id="SSF57850">
    <property type="entry name" value="RING/U-box"/>
    <property type="match status" value="1"/>
</dbReference>
<feature type="zinc finger region" description="RING-Gid-type" evidence="9">
    <location>
        <begin position="342"/>
        <end position="385"/>
    </location>
</feature>
<gene>
    <name evidence="11" type="ORF">LAQU0_S16e01244g</name>
</gene>
<evidence type="ECO:0000256" key="4">
    <source>
        <dbReference type="ARBA" id="ARBA00022771"/>
    </source>
</evidence>
<dbReference type="FunFam" id="3.30.40.10:FF:000143">
    <property type="entry name" value="Regulator of gluconeogenesis Rmd5"/>
    <property type="match status" value="1"/>
</dbReference>
<protein>
    <recommendedName>
        <fullName evidence="8">GID complex catalytic subunit 2</fullName>
    </recommendedName>
    <alternativeName>
        <fullName evidence="7">Glucose-induced degradation protein 2</fullName>
    </alternativeName>
</protein>
<evidence type="ECO:0000256" key="5">
    <source>
        <dbReference type="ARBA" id="ARBA00022833"/>
    </source>
</evidence>
<evidence type="ECO:0000256" key="3">
    <source>
        <dbReference type="ARBA" id="ARBA00022723"/>
    </source>
</evidence>
<dbReference type="GO" id="GO:0008270">
    <property type="term" value="F:zinc ion binding"/>
    <property type="evidence" value="ECO:0007669"/>
    <property type="project" value="UniProtKB-KW"/>
</dbReference>
<dbReference type="InterPro" id="IPR045098">
    <property type="entry name" value="Fyv10_fam"/>
</dbReference>
<evidence type="ECO:0000256" key="1">
    <source>
        <dbReference type="ARBA" id="ARBA00004496"/>
    </source>
</evidence>
<evidence type="ECO:0000313" key="11">
    <source>
        <dbReference type="EMBL" id="CUS24417.1"/>
    </source>
</evidence>
<dbReference type="PANTHER" id="PTHR12170:SF3">
    <property type="entry name" value="GH10162P"/>
    <property type="match status" value="1"/>
</dbReference>
<evidence type="ECO:0000256" key="7">
    <source>
        <dbReference type="ARBA" id="ARBA00075398"/>
    </source>
</evidence>
<evidence type="ECO:0000256" key="9">
    <source>
        <dbReference type="PROSITE-ProRule" id="PRU01215"/>
    </source>
</evidence>
<dbReference type="InterPro" id="IPR037683">
    <property type="entry name" value="Rmd5_dRing"/>
</dbReference>
<evidence type="ECO:0000313" key="12">
    <source>
        <dbReference type="Proteomes" id="UP000236544"/>
    </source>
</evidence>
<dbReference type="Proteomes" id="UP000236544">
    <property type="component" value="Unassembled WGS sequence"/>
</dbReference>
<dbReference type="InterPro" id="IPR044063">
    <property type="entry name" value="ZF_RING_GID"/>
</dbReference>
<organism evidence="11 12">
    <name type="scientific">Lachancea quebecensis</name>
    <dbReference type="NCBI Taxonomy" id="1654605"/>
    <lineage>
        <taxon>Eukaryota</taxon>
        <taxon>Fungi</taxon>
        <taxon>Dikarya</taxon>
        <taxon>Ascomycota</taxon>
        <taxon>Saccharomycotina</taxon>
        <taxon>Saccharomycetes</taxon>
        <taxon>Saccharomycetales</taxon>
        <taxon>Saccharomycetaceae</taxon>
        <taxon>Lachancea</taxon>
    </lineage>
</organism>
<evidence type="ECO:0000256" key="8">
    <source>
        <dbReference type="ARBA" id="ARBA00080744"/>
    </source>
</evidence>
<keyword evidence="2" id="KW-0963">Cytoplasm</keyword>
<name>A0A0P1KW96_9SACH</name>
<feature type="domain" description="RING-Gid-type" evidence="10">
    <location>
        <begin position="342"/>
        <end position="385"/>
    </location>
</feature>
<evidence type="ECO:0000259" key="10">
    <source>
        <dbReference type="PROSITE" id="PS51867"/>
    </source>
</evidence>
<dbReference type="PANTHER" id="PTHR12170">
    <property type="entry name" value="MACROPHAGE ERYTHROBLAST ATTACHER-RELATED"/>
    <property type="match status" value="1"/>
</dbReference>
<dbReference type="GO" id="GO:0061630">
    <property type="term" value="F:ubiquitin protein ligase activity"/>
    <property type="evidence" value="ECO:0007669"/>
    <property type="project" value="InterPro"/>
</dbReference>
<dbReference type="GO" id="GO:0005737">
    <property type="term" value="C:cytoplasm"/>
    <property type="evidence" value="ECO:0007669"/>
    <property type="project" value="UniProtKB-SubCell"/>
</dbReference>
<dbReference type="GO" id="GO:0034657">
    <property type="term" value="C:GID complex"/>
    <property type="evidence" value="ECO:0007669"/>
    <property type="project" value="TreeGrafter"/>
</dbReference>
<dbReference type="CDD" id="cd16652">
    <property type="entry name" value="dRING_Rmd5p-like"/>
    <property type="match status" value="1"/>
</dbReference>
<comment type="similarity">
    <text evidence="6">Belongs to the RMD5/GID2 family.</text>
</comment>
<dbReference type="GO" id="GO:0043161">
    <property type="term" value="P:proteasome-mediated ubiquitin-dependent protein catabolic process"/>
    <property type="evidence" value="ECO:0007669"/>
    <property type="project" value="InterPro"/>
</dbReference>
<dbReference type="PROSITE" id="PS51867">
    <property type="entry name" value="ZF_RING_GID"/>
    <property type="match status" value="1"/>
</dbReference>
<keyword evidence="4 9" id="KW-0863">Zinc-finger</keyword>
<reference evidence="12" key="1">
    <citation type="submission" date="2015-10" db="EMBL/GenBank/DDBJ databases">
        <authorList>
            <person name="Devillers H."/>
        </authorList>
    </citation>
    <scope>NUCLEOTIDE SEQUENCE [LARGE SCALE GENOMIC DNA]</scope>
</reference>
<dbReference type="Pfam" id="PF10607">
    <property type="entry name" value="CTLH"/>
    <property type="match status" value="1"/>
</dbReference>
<keyword evidence="12" id="KW-1185">Reference proteome</keyword>
<dbReference type="EMBL" id="LN890574">
    <property type="protein sequence ID" value="CUS24417.1"/>
    <property type="molecule type" value="Genomic_DNA"/>
</dbReference>
<accession>A0A0P1KW96</accession>